<dbReference type="InterPro" id="IPR029044">
    <property type="entry name" value="Nucleotide-diphossugar_trans"/>
</dbReference>
<comment type="similarity">
    <text evidence="1">In the C-terminal section; belongs to the transferase hexapeptide repeat family.</text>
</comment>
<sequence>MTVAPPPLAIVIIAAGKGTRMRSPLAKVLHPLAGRPLVAHVLDVAMTLAPQRLIVVVGHQADAVRHACMPYGATCVLQEPQLGTGHAVAQAEPLLADFAGDVLVLYGDVPLLQADTLRSLWATHQQHQAAVTVLTANLETPTGYGRILRDAQAQITRIVEERDASVAEKAVREINSGVYCLQAPFLFAALRRVGMANDQGEQYLTDVVAMAVADQCRVASLIVTTPQEILGVNTPEDLAHLETLLQQRQHR</sequence>
<keyword evidence="5" id="KW-0012">Acyltransferase</keyword>
<keyword evidence="3" id="KW-0808">Transferase</keyword>
<comment type="catalytic activity">
    <reaction evidence="6">
        <text>alpha-D-glucosamine 1-phosphate + acetyl-CoA = N-acetyl-alpha-D-glucosamine 1-phosphate + CoA + H(+)</text>
        <dbReference type="Rhea" id="RHEA:13725"/>
        <dbReference type="ChEBI" id="CHEBI:15378"/>
        <dbReference type="ChEBI" id="CHEBI:57287"/>
        <dbReference type="ChEBI" id="CHEBI:57288"/>
        <dbReference type="ChEBI" id="CHEBI:57776"/>
        <dbReference type="ChEBI" id="CHEBI:58516"/>
        <dbReference type="EC" id="2.3.1.157"/>
    </reaction>
</comment>
<dbReference type="PANTHER" id="PTHR43584">
    <property type="entry name" value="NUCLEOTIDYL TRANSFERASE"/>
    <property type="match status" value="1"/>
</dbReference>
<dbReference type="PANTHER" id="PTHR43584:SF3">
    <property type="entry name" value="BIFUNCTIONAL PROTEIN GLMU"/>
    <property type="match status" value="1"/>
</dbReference>
<evidence type="ECO:0000256" key="6">
    <source>
        <dbReference type="ARBA" id="ARBA00048247"/>
    </source>
</evidence>
<dbReference type="GO" id="GO:0019134">
    <property type="term" value="F:glucosamine-1-phosphate N-acetyltransferase activity"/>
    <property type="evidence" value="ECO:0007669"/>
    <property type="project" value="UniProtKB-EC"/>
</dbReference>
<dbReference type="SUPFAM" id="SSF53448">
    <property type="entry name" value="Nucleotide-diphospho-sugar transferases"/>
    <property type="match status" value="1"/>
</dbReference>
<dbReference type="Proteomes" id="UP000712673">
    <property type="component" value="Unassembled WGS sequence"/>
</dbReference>
<protein>
    <submittedName>
        <fullName evidence="10">UDP-N-acetylglucosamine pyrophosphorylase</fullName>
    </submittedName>
</protein>
<gene>
    <name evidence="10" type="ORF">FJZ47_01080</name>
</gene>
<dbReference type="Gene3D" id="3.90.550.10">
    <property type="entry name" value="Spore Coat Polysaccharide Biosynthesis Protein SpsA, Chain A"/>
    <property type="match status" value="1"/>
</dbReference>
<evidence type="ECO:0000256" key="3">
    <source>
        <dbReference type="ARBA" id="ARBA00022679"/>
    </source>
</evidence>
<name>A0A937VZ89_UNCTE</name>
<dbReference type="CDD" id="cd02540">
    <property type="entry name" value="GT2_GlmU_N_bac"/>
    <property type="match status" value="1"/>
</dbReference>
<dbReference type="InterPro" id="IPR050065">
    <property type="entry name" value="GlmU-like"/>
</dbReference>
<accession>A0A937VZ89</accession>
<dbReference type="InterPro" id="IPR025877">
    <property type="entry name" value="MobA-like_NTP_Trfase"/>
</dbReference>
<keyword evidence="4" id="KW-0548">Nucleotidyltransferase</keyword>
<dbReference type="AlphaFoldDB" id="A0A937VZ89"/>
<feature type="domain" description="MobA-like NTP transferase" evidence="9">
    <location>
        <begin position="11"/>
        <end position="155"/>
    </location>
</feature>
<evidence type="ECO:0000256" key="4">
    <source>
        <dbReference type="ARBA" id="ARBA00022695"/>
    </source>
</evidence>
<reference evidence="10" key="1">
    <citation type="submission" date="2019-03" db="EMBL/GenBank/DDBJ databases">
        <title>Lake Tanganyika Metagenome-Assembled Genomes (MAGs).</title>
        <authorList>
            <person name="Tran P."/>
        </authorList>
    </citation>
    <scope>NUCLEOTIDE SEQUENCE</scope>
    <source>
        <strain evidence="10">K_DeepCast_65m_m2_066</strain>
    </source>
</reference>
<evidence type="ECO:0000256" key="1">
    <source>
        <dbReference type="ARBA" id="ARBA00007707"/>
    </source>
</evidence>
<proteinExistence type="inferred from homology"/>
<evidence type="ECO:0000256" key="5">
    <source>
        <dbReference type="ARBA" id="ARBA00023315"/>
    </source>
</evidence>
<comment type="caution">
    <text evidence="10">The sequence shown here is derived from an EMBL/GenBank/DDBJ whole genome shotgun (WGS) entry which is preliminary data.</text>
</comment>
<evidence type="ECO:0000256" key="8">
    <source>
        <dbReference type="ARBA" id="ARBA00049628"/>
    </source>
</evidence>
<dbReference type="Pfam" id="PF12804">
    <property type="entry name" value="NTP_transf_3"/>
    <property type="match status" value="1"/>
</dbReference>
<evidence type="ECO:0000259" key="9">
    <source>
        <dbReference type="Pfam" id="PF12804"/>
    </source>
</evidence>
<comment type="function">
    <text evidence="8">Catalyzes the last two sequential reactions in the de novo biosynthetic pathway for UDP-N-acetylglucosamine (UDP-GlcNAc). The C-terminal domain catalyzes the transfer of acetyl group from acetyl coenzyme A to glucosamine-1-phosphate (GlcN-1-P) to produce N-acetylglucosamine-1-phosphate (GlcNAc-1-P), which is converted into UDP-GlcNAc by the transfer of uridine 5-monophosphate (from uridine 5-triphosphate), a reaction catalyzed by the N-terminal domain.</text>
</comment>
<evidence type="ECO:0000256" key="7">
    <source>
        <dbReference type="ARBA" id="ARBA00048493"/>
    </source>
</evidence>
<dbReference type="EMBL" id="VGLS01000015">
    <property type="protein sequence ID" value="MBM3222385.1"/>
    <property type="molecule type" value="Genomic_DNA"/>
</dbReference>
<comment type="catalytic activity">
    <reaction evidence="7">
        <text>N-acetyl-alpha-D-glucosamine 1-phosphate + UTP + H(+) = UDP-N-acetyl-alpha-D-glucosamine + diphosphate</text>
        <dbReference type="Rhea" id="RHEA:13509"/>
        <dbReference type="ChEBI" id="CHEBI:15378"/>
        <dbReference type="ChEBI" id="CHEBI:33019"/>
        <dbReference type="ChEBI" id="CHEBI:46398"/>
        <dbReference type="ChEBI" id="CHEBI:57705"/>
        <dbReference type="ChEBI" id="CHEBI:57776"/>
        <dbReference type="EC" id="2.7.7.23"/>
    </reaction>
</comment>
<dbReference type="GO" id="GO:0003977">
    <property type="term" value="F:UDP-N-acetylglucosamine diphosphorylase activity"/>
    <property type="evidence" value="ECO:0007669"/>
    <property type="project" value="UniProtKB-EC"/>
</dbReference>
<evidence type="ECO:0000313" key="10">
    <source>
        <dbReference type="EMBL" id="MBM3222385.1"/>
    </source>
</evidence>
<comment type="similarity">
    <text evidence="2">In the N-terminal section; belongs to the N-acetylglucosamine-1-phosphate uridyltransferase family.</text>
</comment>
<evidence type="ECO:0000256" key="2">
    <source>
        <dbReference type="ARBA" id="ARBA00007947"/>
    </source>
</evidence>
<organism evidence="10 11">
    <name type="scientific">Tectimicrobiota bacterium</name>
    <dbReference type="NCBI Taxonomy" id="2528274"/>
    <lineage>
        <taxon>Bacteria</taxon>
        <taxon>Pseudomonadati</taxon>
        <taxon>Nitrospinota/Tectimicrobiota group</taxon>
        <taxon>Candidatus Tectimicrobiota</taxon>
    </lineage>
</organism>
<evidence type="ECO:0000313" key="11">
    <source>
        <dbReference type="Proteomes" id="UP000712673"/>
    </source>
</evidence>